<keyword evidence="2" id="KW-0418">Kinase</keyword>
<protein>
    <submittedName>
        <fullName evidence="2">Transcriptional regulator/sugar kinase</fullName>
    </submittedName>
</protein>
<dbReference type="PANTHER" id="PTHR18964:SF149">
    <property type="entry name" value="BIFUNCTIONAL UDP-N-ACETYLGLUCOSAMINE 2-EPIMERASE_N-ACETYLMANNOSAMINE KINASE"/>
    <property type="match status" value="1"/>
</dbReference>
<dbReference type="Pfam" id="PF00480">
    <property type="entry name" value="ROK"/>
    <property type="match status" value="1"/>
</dbReference>
<dbReference type="GO" id="GO:0016301">
    <property type="term" value="F:kinase activity"/>
    <property type="evidence" value="ECO:0007669"/>
    <property type="project" value="UniProtKB-KW"/>
</dbReference>
<dbReference type="eggNOG" id="COG1940">
    <property type="taxonomic scope" value="Bacteria"/>
</dbReference>
<dbReference type="KEGG" id="tos:Theos_1294"/>
<dbReference type="Proteomes" id="UP000000211">
    <property type="component" value="Chromosome"/>
</dbReference>
<dbReference type="InterPro" id="IPR036388">
    <property type="entry name" value="WH-like_DNA-bd_sf"/>
</dbReference>
<dbReference type="Gene3D" id="1.10.10.10">
    <property type="entry name" value="Winged helix-like DNA-binding domain superfamily/Winged helix DNA-binding domain"/>
    <property type="match status" value="1"/>
</dbReference>
<dbReference type="STRING" id="751945.Theos_1294"/>
<dbReference type="InterPro" id="IPR036390">
    <property type="entry name" value="WH_DNA-bd_sf"/>
</dbReference>
<dbReference type="Gene3D" id="3.30.420.40">
    <property type="match status" value="3"/>
</dbReference>
<name>K7QXA4_THEOS</name>
<dbReference type="Pfam" id="PF13412">
    <property type="entry name" value="HTH_24"/>
    <property type="match status" value="1"/>
</dbReference>
<evidence type="ECO:0000256" key="1">
    <source>
        <dbReference type="ARBA" id="ARBA00006479"/>
    </source>
</evidence>
<evidence type="ECO:0000313" key="2">
    <source>
        <dbReference type="EMBL" id="AFV76333.1"/>
    </source>
</evidence>
<organism evidence="2 3">
    <name type="scientific">Thermus oshimai JL-2</name>
    <dbReference type="NCBI Taxonomy" id="751945"/>
    <lineage>
        <taxon>Bacteria</taxon>
        <taxon>Thermotogati</taxon>
        <taxon>Deinococcota</taxon>
        <taxon>Deinococci</taxon>
        <taxon>Thermales</taxon>
        <taxon>Thermaceae</taxon>
        <taxon>Thermus</taxon>
    </lineage>
</organism>
<dbReference type="PATRIC" id="fig|751945.3.peg.1281"/>
<comment type="similarity">
    <text evidence="1">Belongs to the ROK (NagC/XylR) family.</text>
</comment>
<dbReference type="SUPFAM" id="SSF46785">
    <property type="entry name" value="Winged helix' DNA-binding domain"/>
    <property type="match status" value="1"/>
</dbReference>
<dbReference type="OrthoDB" id="9796533at2"/>
<reference evidence="2 3" key="1">
    <citation type="journal article" date="2013" name="Genome Announc.">
        <title>Whole Genome Sequencing of Thermus oshimai JL-2 and Thermus thermophilus JL-18, Incomplete Denitrifiers from the United States Great Basin.</title>
        <authorList>
            <person name="Murugapiran S.K."/>
            <person name="Huntemann M."/>
            <person name="Wei C.L."/>
            <person name="Han J."/>
            <person name="Detter J.C."/>
            <person name="Han C.S."/>
            <person name="Erkkila T.H."/>
            <person name="Teshima H."/>
            <person name="Chen A."/>
            <person name="Kyrpides N."/>
            <person name="Mavrommatis K."/>
            <person name="Markowitz V."/>
            <person name="Szeto E."/>
            <person name="Ivanova N."/>
            <person name="Pagani I."/>
            <person name="Lam J."/>
            <person name="McDonald A.I."/>
            <person name="Dodsworth J.A."/>
            <person name="Pati A."/>
            <person name="Goodwin L."/>
            <person name="Peters L."/>
            <person name="Pitluck S."/>
            <person name="Woyke T."/>
            <person name="Hedlund B.P."/>
        </authorList>
    </citation>
    <scope>NUCLEOTIDE SEQUENCE</scope>
    <source>
        <strain evidence="2 3">JL-2</strain>
    </source>
</reference>
<gene>
    <name evidence="2" type="ORF">Theos_1294</name>
</gene>
<dbReference type="EMBL" id="CP003249">
    <property type="protein sequence ID" value="AFV76333.1"/>
    <property type="molecule type" value="Genomic_DNA"/>
</dbReference>
<proteinExistence type="inferred from homology"/>
<keyword evidence="3" id="KW-1185">Reference proteome</keyword>
<sequence length="375" mass="40588">MRESVLEAVPRGSTRHLRRWHMARILETLCRKPGIPRSRLARLLHLSPSAVSEAVGELLSQGLLLERPLPPKGQGRPSVALEVEEEVNLVLAWEVDVDRMAVALMSLRGRVQTRRILPPSPENPQAALDLLVDATLPLLRGKRILAAGLSVPGLLEPHEGHLTLAPNLGWRDLPLGEMFQRALRSLGVGSIPFLVENEANAAAYGLYALGGWSVDHCLYLNLGVGVGGGVVVDRRVYHGARFHAGEVGHIPLDPEGPVCACGKRGCAEVYLSYRRWQAGASEELLREIADRLAHLTAIVLSVLDPALVVVGGPLAEELGERLVLEARARLPRYALGVHNPEQLVRSPLGREAALMGVGALAAARFVEHMAFGEVV</sequence>
<evidence type="ECO:0000313" key="3">
    <source>
        <dbReference type="Proteomes" id="UP000000211"/>
    </source>
</evidence>
<dbReference type="HOGENOM" id="CLU_036604_13_2_0"/>
<dbReference type="AlphaFoldDB" id="K7QXA4"/>
<keyword evidence="2" id="KW-0808">Transferase</keyword>
<dbReference type="SUPFAM" id="SSF53067">
    <property type="entry name" value="Actin-like ATPase domain"/>
    <property type="match status" value="1"/>
</dbReference>
<dbReference type="InterPro" id="IPR043129">
    <property type="entry name" value="ATPase_NBD"/>
</dbReference>
<dbReference type="PROSITE" id="PS01125">
    <property type="entry name" value="ROK"/>
    <property type="match status" value="1"/>
</dbReference>
<dbReference type="PANTHER" id="PTHR18964">
    <property type="entry name" value="ROK (REPRESSOR, ORF, KINASE) FAMILY"/>
    <property type="match status" value="1"/>
</dbReference>
<dbReference type="InterPro" id="IPR000600">
    <property type="entry name" value="ROK"/>
</dbReference>
<dbReference type="InterPro" id="IPR049874">
    <property type="entry name" value="ROK_cs"/>
</dbReference>
<accession>K7QXA4</accession>